<dbReference type="SMART" id="SM00856">
    <property type="entry name" value="PMEI"/>
    <property type="match status" value="1"/>
</dbReference>
<evidence type="ECO:0000256" key="5">
    <source>
        <dbReference type="ARBA" id="ARBA00022512"/>
    </source>
</evidence>
<evidence type="ECO:0000256" key="8">
    <source>
        <dbReference type="RuleBase" id="RU000589"/>
    </source>
</evidence>
<comment type="similarity">
    <text evidence="4">In the C-terminal section; belongs to the pectinesterase family.</text>
</comment>
<comment type="pathway">
    <text evidence="2 8">Glycan metabolism; pectin degradation; 2-dehydro-3-deoxy-D-gluconate from pectin: step 1/5.</text>
</comment>
<dbReference type="AlphaFoldDB" id="A0AAV1S1T6"/>
<dbReference type="GO" id="GO:0042545">
    <property type="term" value="P:cell wall modification"/>
    <property type="evidence" value="ECO:0007669"/>
    <property type="project" value="UniProtKB-UniRule"/>
</dbReference>
<sequence length="379" mass="41334">MSQEEGSLTEISDSGKHISFSKKNKKLQLAPFAFLLLVATIASIVTNANSENNSNKNAAAHSIIKMSCSSTRYPELCYSSIVNARGAAANLAAIKDGNDVLQGQIQAGVQAIDDNNAAVEKIRSNPQKKPTKQEDDALGSTTDNNEMAQSDLNKAHAQVDQAKADLLKYYQNEIPLGDQQAVPDINTPVSSCLSYQDTVMDGFSHINADKQLRNSISDGVDNVRKICSNILAMINKKTDERIAKELKTTKRNLKEENRNETGWPKWLSVADRRLLQSSSLTPDVVVAADGSGNYSTVSAAVAAAPTRSSKRYIIRIKAGVYRETVQVPINKTNLLFLGDGRSTTIITARRSVADGITTFHSATVGIFRFSLHFAYRSFF</sequence>
<dbReference type="InterPro" id="IPR006501">
    <property type="entry name" value="Pectinesterase_inhib_dom"/>
</dbReference>
<evidence type="ECO:0000256" key="7">
    <source>
        <dbReference type="ARBA" id="ARBA00023085"/>
    </source>
</evidence>
<dbReference type="GO" id="GO:0045490">
    <property type="term" value="P:pectin catabolic process"/>
    <property type="evidence" value="ECO:0007669"/>
    <property type="project" value="UniProtKB-UniRule"/>
</dbReference>
<evidence type="ECO:0000259" key="10">
    <source>
        <dbReference type="SMART" id="SM00856"/>
    </source>
</evidence>
<dbReference type="EC" id="3.1.1.11" evidence="8"/>
<keyword evidence="8" id="KW-0964">Secreted</keyword>
<accession>A0AAV1S1T6</accession>
<comment type="subcellular location">
    <subcellularLocation>
        <location evidence="1 8">Secreted</location>
        <location evidence="1 8">Cell wall</location>
    </subcellularLocation>
</comment>
<name>A0AAV1S1T6_9ROSI</name>
<protein>
    <recommendedName>
        <fullName evidence="8">Pectinesterase</fullName>
        <ecNumber evidence="8">3.1.1.11</ecNumber>
    </recommendedName>
</protein>
<feature type="domain" description="Pectinesterase inhibitor" evidence="10">
    <location>
        <begin position="59"/>
        <end position="233"/>
    </location>
</feature>
<dbReference type="InterPro" id="IPR018040">
    <property type="entry name" value="Pectinesterase_Tyr_AS"/>
</dbReference>
<reference evidence="11 12" key="1">
    <citation type="submission" date="2024-01" db="EMBL/GenBank/DDBJ databases">
        <authorList>
            <person name="Waweru B."/>
        </authorList>
    </citation>
    <scope>NUCLEOTIDE SEQUENCE [LARGE SCALE GENOMIC DNA]</scope>
</reference>
<dbReference type="Pfam" id="PF01095">
    <property type="entry name" value="Pectinesterase"/>
    <property type="match status" value="1"/>
</dbReference>
<dbReference type="InterPro" id="IPR000070">
    <property type="entry name" value="Pectinesterase_cat"/>
</dbReference>
<dbReference type="SUPFAM" id="SSF101148">
    <property type="entry name" value="Plant invertase/pectin methylesterase inhibitor"/>
    <property type="match status" value="1"/>
</dbReference>
<evidence type="ECO:0000313" key="12">
    <source>
        <dbReference type="Proteomes" id="UP001314170"/>
    </source>
</evidence>
<dbReference type="InterPro" id="IPR011050">
    <property type="entry name" value="Pectin_lyase_fold/virulence"/>
</dbReference>
<dbReference type="PROSITE" id="PS00800">
    <property type="entry name" value="PECTINESTERASE_1"/>
    <property type="match status" value="1"/>
</dbReference>
<dbReference type="PANTHER" id="PTHR31707">
    <property type="entry name" value="PECTINESTERASE"/>
    <property type="match status" value="1"/>
</dbReference>
<dbReference type="InterPro" id="IPR035513">
    <property type="entry name" value="Invertase/methylesterase_inhib"/>
</dbReference>
<keyword evidence="6 8" id="KW-0378">Hydrolase</keyword>
<dbReference type="NCBIfam" id="TIGR01614">
    <property type="entry name" value="PME_inhib"/>
    <property type="match status" value="1"/>
</dbReference>
<dbReference type="Gene3D" id="1.20.140.40">
    <property type="entry name" value="Invertase/pectin methylesterase inhibitor family protein"/>
    <property type="match status" value="1"/>
</dbReference>
<evidence type="ECO:0000256" key="4">
    <source>
        <dbReference type="ARBA" id="ARBA00007786"/>
    </source>
</evidence>
<evidence type="ECO:0000256" key="3">
    <source>
        <dbReference type="ARBA" id="ARBA00006027"/>
    </source>
</evidence>
<proteinExistence type="inferred from homology"/>
<evidence type="ECO:0000256" key="1">
    <source>
        <dbReference type="ARBA" id="ARBA00004191"/>
    </source>
</evidence>
<evidence type="ECO:0000256" key="6">
    <source>
        <dbReference type="ARBA" id="ARBA00022801"/>
    </source>
</evidence>
<dbReference type="SUPFAM" id="SSF51126">
    <property type="entry name" value="Pectin lyase-like"/>
    <property type="match status" value="1"/>
</dbReference>
<dbReference type="EMBL" id="CAWUPB010001166">
    <property type="protein sequence ID" value="CAK7344976.1"/>
    <property type="molecule type" value="Genomic_DNA"/>
</dbReference>
<dbReference type="CDD" id="cd15798">
    <property type="entry name" value="PMEI-like_3"/>
    <property type="match status" value="1"/>
</dbReference>
<dbReference type="Pfam" id="PF04043">
    <property type="entry name" value="PMEI"/>
    <property type="match status" value="1"/>
</dbReference>
<dbReference type="Proteomes" id="UP001314170">
    <property type="component" value="Unassembled WGS sequence"/>
</dbReference>
<gene>
    <name evidence="11" type="ORF">DCAF_LOCUS18032</name>
</gene>
<comment type="function">
    <text evidence="8">Acts in the modification of cell walls via demethylesterification of cell wall pectin.</text>
</comment>
<comment type="caution">
    <text evidence="11">The sequence shown here is derived from an EMBL/GenBank/DDBJ whole genome shotgun (WGS) entry which is preliminary data.</text>
</comment>
<keyword evidence="8" id="KW-0961">Cell wall biogenesis/degradation</keyword>
<keyword evidence="7 8" id="KW-0063">Aspartyl esterase</keyword>
<organism evidence="11 12">
    <name type="scientific">Dovyalis caffra</name>
    <dbReference type="NCBI Taxonomy" id="77055"/>
    <lineage>
        <taxon>Eukaryota</taxon>
        <taxon>Viridiplantae</taxon>
        <taxon>Streptophyta</taxon>
        <taxon>Embryophyta</taxon>
        <taxon>Tracheophyta</taxon>
        <taxon>Spermatophyta</taxon>
        <taxon>Magnoliopsida</taxon>
        <taxon>eudicotyledons</taxon>
        <taxon>Gunneridae</taxon>
        <taxon>Pentapetalae</taxon>
        <taxon>rosids</taxon>
        <taxon>fabids</taxon>
        <taxon>Malpighiales</taxon>
        <taxon>Salicaceae</taxon>
        <taxon>Flacourtieae</taxon>
        <taxon>Dovyalis</taxon>
    </lineage>
</organism>
<evidence type="ECO:0000256" key="2">
    <source>
        <dbReference type="ARBA" id="ARBA00005184"/>
    </source>
</evidence>
<keyword evidence="12" id="KW-1185">Reference proteome</keyword>
<comment type="similarity">
    <text evidence="3">In the N-terminal section; belongs to the PMEI family.</text>
</comment>
<evidence type="ECO:0000256" key="9">
    <source>
        <dbReference type="SAM" id="MobiDB-lite"/>
    </source>
</evidence>
<comment type="catalytic activity">
    <reaction evidence="8">
        <text>[(1-&gt;4)-alpha-D-galacturonosyl methyl ester](n) + n H2O = [(1-&gt;4)-alpha-D-galacturonosyl](n) + n methanol + n H(+)</text>
        <dbReference type="Rhea" id="RHEA:22380"/>
        <dbReference type="Rhea" id="RHEA-COMP:14570"/>
        <dbReference type="Rhea" id="RHEA-COMP:14573"/>
        <dbReference type="ChEBI" id="CHEBI:15377"/>
        <dbReference type="ChEBI" id="CHEBI:15378"/>
        <dbReference type="ChEBI" id="CHEBI:17790"/>
        <dbReference type="ChEBI" id="CHEBI:140522"/>
        <dbReference type="ChEBI" id="CHEBI:140523"/>
        <dbReference type="EC" id="3.1.1.11"/>
    </reaction>
</comment>
<dbReference type="Gene3D" id="2.160.20.10">
    <property type="entry name" value="Single-stranded right-handed beta-helix, Pectin lyase-like"/>
    <property type="match status" value="1"/>
</dbReference>
<keyword evidence="5 8" id="KW-0134">Cell wall</keyword>
<dbReference type="InterPro" id="IPR012334">
    <property type="entry name" value="Pectin_lyas_fold"/>
</dbReference>
<dbReference type="GO" id="GO:0004857">
    <property type="term" value="F:enzyme inhibitor activity"/>
    <property type="evidence" value="ECO:0007669"/>
    <property type="project" value="InterPro"/>
</dbReference>
<evidence type="ECO:0000313" key="11">
    <source>
        <dbReference type="EMBL" id="CAK7344976.1"/>
    </source>
</evidence>
<feature type="region of interest" description="Disordered" evidence="9">
    <location>
        <begin position="121"/>
        <end position="146"/>
    </location>
</feature>
<dbReference type="GO" id="GO:0030599">
    <property type="term" value="F:pectinesterase activity"/>
    <property type="evidence" value="ECO:0007669"/>
    <property type="project" value="UniProtKB-UniRule"/>
</dbReference>